<dbReference type="Proteomes" id="UP000012164">
    <property type="component" value="Unassembled WGS sequence"/>
</dbReference>
<comment type="caution">
    <text evidence="1">The sequence shown here is derived from an EMBL/GenBank/DDBJ whole genome shotgun (WGS) entry which is preliminary data.</text>
</comment>
<organism evidence="1 2">
    <name type="scientific">Leptospira interrogans str. FPW1039</name>
    <dbReference type="NCBI Taxonomy" id="1193040"/>
    <lineage>
        <taxon>Bacteria</taxon>
        <taxon>Pseudomonadati</taxon>
        <taxon>Spirochaetota</taxon>
        <taxon>Spirochaetia</taxon>
        <taxon>Leptospirales</taxon>
        <taxon>Leptospiraceae</taxon>
        <taxon>Leptospira</taxon>
    </lineage>
</organism>
<reference evidence="1 2" key="1">
    <citation type="submission" date="2013-01" db="EMBL/GenBank/DDBJ databases">
        <authorList>
            <person name="Harkins D.M."/>
            <person name="Durkin A.S."/>
            <person name="Brinkac L.M."/>
            <person name="Haft D.H."/>
            <person name="Selengut J.D."/>
            <person name="Sanka R."/>
            <person name="DePew J."/>
            <person name="Purushe J."/>
            <person name="Peacock S.J."/>
            <person name="Thaipadungpanit J."/>
            <person name="Wuthiekanun V.W."/>
            <person name="Day N.P."/>
            <person name="Vinetz J.M."/>
            <person name="Sutton G.G."/>
            <person name="Nierman W.C."/>
            <person name="Fouts D.E."/>
        </authorList>
    </citation>
    <scope>NUCLEOTIDE SEQUENCE [LARGE SCALE GENOMIC DNA]</scope>
    <source>
        <strain evidence="1 2">FPW1039</strain>
    </source>
</reference>
<dbReference type="EMBL" id="AKWR02000036">
    <property type="protein sequence ID" value="EMJ38292.1"/>
    <property type="molecule type" value="Genomic_DNA"/>
</dbReference>
<sequence>MLESLQIAKCNLKLLHLLKISKESLCKIFWLLGQALRTKKK</sequence>
<dbReference type="AlphaFoldDB" id="A0A0F6IJR7"/>
<evidence type="ECO:0000313" key="1">
    <source>
        <dbReference type="EMBL" id="EMJ38292.1"/>
    </source>
</evidence>
<evidence type="ECO:0000313" key="2">
    <source>
        <dbReference type="Proteomes" id="UP000012164"/>
    </source>
</evidence>
<accession>A0A0F6IJR7</accession>
<proteinExistence type="predicted"/>
<name>A0A0F6IJR7_LEPIR</name>
<gene>
    <name evidence="1" type="ORF">LEP1GSC079_3638</name>
</gene>
<protein>
    <submittedName>
        <fullName evidence="1">Uncharacterized protein</fullName>
    </submittedName>
</protein>